<dbReference type="PANTHER" id="PTHR43221:SF1">
    <property type="entry name" value="PROTEASE HTPX"/>
    <property type="match status" value="1"/>
</dbReference>
<feature type="transmembrane region" description="Helical" evidence="12">
    <location>
        <begin position="101"/>
        <end position="123"/>
    </location>
</feature>
<evidence type="ECO:0000256" key="6">
    <source>
        <dbReference type="ARBA" id="ARBA00022723"/>
    </source>
</evidence>
<keyword evidence="3" id="KW-1003">Cell membrane</keyword>
<name>A0ABQ4UAC0_9HYPH</name>
<evidence type="ECO:0000259" key="13">
    <source>
        <dbReference type="Pfam" id="PF01435"/>
    </source>
</evidence>
<comment type="caution">
    <text evidence="14">The sequence shown here is derived from an EMBL/GenBank/DDBJ whole genome shotgun (WGS) entry which is preliminary data.</text>
</comment>
<keyword evidence="7" id="KW-0378">Hydrolase</keyword>
<keyword evidence="5 12" id="KW-0812">Transmembrane</keyword>
<keyword evidence="10" id="KW-0482">Metalloprotease</keyword>
<keyword evidence="11 12" id="KW-0472">Membrane</keyword>
<feature type="transmembrane region" description="Helical" evidence="12">
    <location>
        <begin position="567"/>
        <end position="588"/>
    </location>
</feature>
<keyword evidence="15" id="KW-1185">Reference proteome</keyword>
<evidence type="ECO:0000256" key="10">
    <source>
        <dbReference type="ARBA" id="ARBA00023049"/>
    </source>
</evidence>
<dbReference type="PANTHER" id="PTHR43221">
    <property type="entry name" value="PROTEASE HTPX"/>
    <property type="match status" value="1"/>
</dbReference>
<comment type="subcellular location">
    <subcellularLocation>
        <location evidence="2">Cell membrane</location>
        <topology evidence="2">Multi-pass membrane protein</topology>
    </subcellularLocation>
</comment>
<evidence type="ECO:0000256" key="11">
    <source>
        <dbReference type="ARBA" id="ARBA00023136"/>
    </source>
</evidence>
<organism evidence="14 15">
    <name type="scientific">Methylorubrum aminovorans</name>
    <dbReference type="NCBI Taxonomy" id="269069"/>
    <lineage>
        <taxon>Bacteria</taxon>
        <taxon>Pseudomonadati</taxon>
        <taxon>Pseudomonadota</taxon>
        <taxon>Alphaproteobacteria</taxon>
        <taxon>Hyphomicrobiales</taxon>
        <taxon>Methylobacteriaceae</taxon>
        <taxon>Methylorubrum</taxon>
    </lineage>
</organism>
<protein>
    <submittedName>
        <fullName evidence="14">Protease HtpX</fullName>
    </submittedName>
</protein>
<dbReference type="Pfam" id="PF01435">
    <property type="entry name" value="Peptidase_M48"/>
    <property type="match status" value="1"/>
</dbReference>
<dbReference type="InterPro" id="IPR001915">
    <property type="entry name" value="Peptidase_M48"/>
</dbReference>
<dbReference type="InterPro" id="IPR050083">
    <property type="entry name" value="HtpX_protease"/>
</dbReference>
<proteinExistence type="predicted"/>
<evidence type="ECO:0000256" key="2">
    <source>
        <dbReference type="ARBA" id="ARBA00004651"/>
    </source>
</evidence>
<feature type="transmembrane region" description="Helical" evidence="12">
    <location>
        <begin position="183"/>
        <end position="205"/>
    </location>
</feature>
<sequence>MRLVAATVLLPLALLLLGLWEVQRGADDHAAFEAERQRLGVLVTEMEARAPRDGRFDPRLQFRYEGRNYGGPLAVDKAREARDEAGYLATLMDWRRLLPPVVVAGGAVAAALSLLVLLAGAVLGRLGRASRDALVRGFSLMRRFLPAALSLQILAATASFVAAVTFEAAALLQDGFDGGALKLLAIAVVAVGAVVFVAGSTVLGLRRALGAFEPDPLPIIGRTVTPEQAPGLWRLLDGLAARLGALKPEAVVVGLTEGFFVSAGPAVLEPGGARVTGRILYLPLPYLALMRGDEVAAIIGHELAHYAGGDTTYSQRFLPIYAGVERSLDAVAEGHQGSLGLLGPSLRLGVFVMERFHLAVRHWSRTREFAADAAGAGATSVDASARALLRTGAVGPRIAETLQAAADAPDAALPDLVAAALDRTIQAGLDDPAAHWQEEQAHPTDTHPPTRERVAALGRTIDADLLSAAGAVPPPHALGQLAAYFADPAGLSRAATDDFLGALRAQDAAYRAHLEATAAEVGTEERVLRANYRPRGIALAVGGGLFAVIALAIAVFGVPGISPKDNGVVLATALGLGALLGGAGALILRRGEPVTLTLSPKGLKAPGLDRTIPWDSIADLDMTFNQTGILTRLLLPPEADWPQRLPGRHGTKLDPKRRIITLPIGLPRGMKPQDFADLIGRYQMAEQARRLLAESARTSPSEPQPA</sequence>
<keyword evidence="9 12" id="KW-1133">Transmembrane helix</keyword>
<evidence type="ECO:0000256" key="9">
    <source>
        <dbReference type="ARBA" id="ARBA00022989"/>
    </source>
</evidence>
<evidence type="ECO:0000313" key="15">
    <source>
        <dbReference type="Proteomes" id="UP001055039"/>
    </source>
</evidence>
<evidence type="ECO:0000256" key="4">
    <source>
        <dbReference type="ARBA" id="ARBA00022670"/>
    </source>
</evidence>
<evidence type="ECO:0000256" key="3">
    <source>
        <dbReference type="ARBA" id="ARBA00022475"/>
    </source>
</evidence>
<dbReference type="Gene3D" id="3.30.2010.10">
    <property type="entry name" value="Metalloproteases ('zincins'), catalytic domain"/>
    <property type="match status" value="1"/>
</dbReference>
<evidence type="ECO:0000256" key="8">
    <source>
        <dbReference type="ARBA" id="ARBA00022833"/>
    </source>
</evidence>
<feature type="transmembrane region" description="Helical" evidence="12">
    <location>
        <begin position="144"/>
        <end position="171"/>
    </location>
</feature>
<gene>
    <name evidence="14" type="primary">htpX</name>
    <name evidence="14" type="ORF">LNAOJCKE_0990</name>
</gene>
<reference evidence="14" key="1">
    <citation type="journal article" date="2021" name="Front. Microbiol.">
        <title>Comprehensive Comparative Genomics and Phenotyping of Methylobacterium Species.</title>
        <authorList>
            <person name="Alessa O."/>
            <person name="Ogura Y."/>
            <person name="Fujitani Y."/>
            <person name="Takami H."/>
            <person name="Hayashi T."/>
            <person name="Sahin N."/>
            <person name="Tani A."/>
        </authorList>
    </citation>
    <scope>NUCLEOTIDE SEQUENCE</scope>
    <source>
        <strain evidence="14">NBRC 15686</strain>
    </source>
</reference>
<keyword evidence="4 14" id="KW-0645">Protease</keyword>
<keyword evidence="8" id="KW-0862">Zinc</keyword>
<keyword evidence="6" id="KW-0479">Metal-binding</keyword>
<evidence type="ECO:0000313" key="14">
    <source>
        <dbReference type="EMBL" id="GJE63792.1"/>
    </source>
</evidence>
<evidence type="ECO:0000256" key="1">
    <source>
        <dbReference type="ARBA" id="ARBA00001947"/>
    </source>
</evidence>
<feature type="domain" description="Peptidase M48" evidence="13">
    <location>
        <begin position="289"/>
        <end position="458"/>
    </location>
</feature>
<comment type="cofactor">
    <cofactor evidence="1">
        <name>Zn(2+)</name>
        <dbReference type="ChEBI" id="CHEBI:29105"/>
    </cofactor>
</comment>
<reference evidence="14" key="2">
    <citation type="submission" date="2021-08" db="EMBL/GenBank/DDBJ databases">
        <authorList>
            <person name="Tani A."/>
            <person name="Ola A."/>
            <person name="Ogura Y."/>
            <person name="Katsura K."/>
            <person name="Hayashi T."/>
        </authorList>
    </citation>
    <scope>NUCLEOTIDE SEQUENCE</scope>
    <source>
        <strain evidence="14">NBRC 15686</strain>
    </source>
</reference>
<accession>A0ABQ4UAC0</accession>
<evidence type="ECO:0000256" key="5">
    <source>
        <dbReference type="ARBA" id="ARBA00022692"/>
    </source>
</evidence>
<dbReference type="Proteomes" id="UP001055039">
    <property type="component" value="Unassembled WGS sequence"/>
</dbReference>
<dbReference type="EMBL" id="BPRC01000001">
    <property type="protein sequence ID" value="GJE63792.1"/>
    <property type="molecule type" value="Genomic_DNA"/>
</dbReference>
<dbReference type="GO" id="GO:0008233">
    <property type="term" value="F:peptidase activity"/>
    <property type="evidence" value="ECO:0007669"/>
    <property type="project" value="UniProtKB-KW"/>
</dbReference>
<evidence type="ECO:0000256" key="7">
    <source>
        <dbReference type="ARBA" id="ARBA00022801"/>
    </source>
</evidence>
<evidence type="ECO:0000256" key="12">
    <source>
        <dbReference type="SAM" id="Phobius"/>
    </source>
</evidence>
<feature type="transmembrane region" description="Helical" evidence="12">
    <location>
        <begin position="536"/>
        <end position="561"/>
    </location>
</feature>
<dbReference type="GO" id="GO:0006508">
    <property type="term" value="P:proteolysis"/>
    <property type="evidence" value="ECO:0007669"/>
    <property type="project" value="UniProtKB-KW"/>
</dbReference>